<feature type="region of interest" description="Disordered" evidence="1">
    <location>
        <begin position="47"/>
        <end position="72"/>
    </location>
</feature>
<proteinExistence type="predicted"/>
<accession>A0A4U5MMH5</accession>
<evidence type="ECO:0000313" key="2">
    <source>
        <dbReference type="EMBL" id="TKR70716.1"/>
    </source>
</evidence>
<gene>
    <name evidence="2" type="ORF">L596_022704</name>
</gene>
<keyword evidence="3" id="KW-1185">Reference proteome</keyword>
<dbReference type="Proteomes" id="UP000298663">
    <property type="component" value="Unassembled WGS sequence"/>
</dbReference>
<reference evidence="2 3" key="1">
    <citation type="journal article" date="2015" name="Genome Biol.">
        <title>Comparative genomics of Steinernema reveals deeply conserved gene regulatory networks.</title>
        <authorList>
            <person name="Dillman A.R."/>
            <person name="Macchietto M."/>
            <person name="Porter C.F."/>
            <person name="Rogers A."/>
            <person name="Williams B."/>
            <person name="Antoshechkin I."/>
            <person name="Lee M.M."/>
            <person name="Goodwin Z."/>
            <person name="Lu X."/>
            <person name="Lewis E.E."/>
            <person name="Goodrich-Blair H."/>
            <person name="Stock S.P."/>
            <person name="Adams B.J."/>
            <person name="Sternberg P.W."/>
            <person name="Mortazavi A."/>
        </authorList>
    </citation>
    <scope>NUCLEOTIDE SEQUENCE [LARGE SCALE GENOMIC DNA]</scope>
    <source>
        <strain evidence="2 3">ALL</strain>
    </source>
</reference>
<comment type="caution">
    <text evidence="2">The sequence shown here is derived from an EMBL/GenBank/DDBJ whole genome shotgun (WGS) entry which is preliminary data.</text>
</comment>
<sequence>MLLVPAALGEQRTSSVVDSKRFQANRNGARARQRDARHCVDNRRLRRRRCHFKSSRSAQPTGEDDRRRAHTPARQLMMTDVNLYLYGIVSRL</sequence>
<dbReference type="EMBL" id="AZBU02000007">
    <property type="protein sequence ID" value="TKR70716.1"/>
    <property type="molecule type" value="Genomic_DNA"/>
</dbReference>
<reference evidence="2 3" key="2">
    <citation type="journal article" date="2019" name="G3 (Bethesda)">
        <title>Hybrid Assembly of the Genome of the Entomopathogenic Nematode Steinernema carpocapsae Identifies the X-Chromosome.</title>
        <authorList>
            <person name="Serra L."/>
            <person name="Macchietto M."/>
            <person name="Macias-Munoz A."/>
            <person name="McGill C.J."/>
            <person name="Rodriguez I.M."/>
            <person name="Rodriguez B."/>
            <person name="Murad R."/>
            <person name="Mortazavi A."/>
        </authorList>
    </citation>
    <scope>NUCLEOTIDE SEQUENCE [LARGE SCALE GENOMIC DNA]</scope>
    <source>
        <strain evidence="2 3">ALL</strain>
    </source>
</reference>
<evidence type="ECO:0000256" key="1">
    <source>
        <dbReference type="SAM" id="MobiDB-lite"/>
    </source>
</evidence>
<evidence type="ECO:0000313" key="3">
    <source>
        <dbReference type="Proteomes" id="UP000298663"/>
    </source>
</evidence>
<organism evidence="2 3">
    <name type="scientific">Steinernema carpocapsae</name>
    <name type="common">Entomopathogenic nematode</name>
    <dbReference type="NCBI Taxonomy" id="34508"/>
    <lineage>
        <taxon>Eukaryota</taxon>
        <taxon>Metazoa</taxon>
        <taxon>Ecdysozoa</taxon>
        <taxon>Nematoda</taxon>
        <taxon>Chromadorea</taxon>
        <taxon>Rhabditida</taxon>
        <taxon>Tylenchina</taxon>
        <taxon>Panagrolaimomorpha</taxon>
        <taxon>Strongyloidoidea</taxon>
        <taxon>Steinernematidae</taxon>
        <taxon>Steinernema</taxon>
    </lineage>
</organism>
<name>A0A4U5MMH5_STECR</name>
<protein>
    <submittedName>
        <fullName evidence="2">Uncharacterized protein</fullName>
    </submittedName>
</protein>
<dbReference type="AlphaFoldDB" id="A0A4U5MMH5"/>